<comment type="similarity">
    <text evidence="1">Belongs to the UPF0065 (bug) family.</text>
</comment>
<sequence length="322" mass="32684">MPAITRRAALAAPAGLAARPARAQPAPGRPVRIIAPFTPGGGTDTTARVLAPAMGAFLGQTVLVENRPGAAGSLGAGAVADSPADGHTLLIDALNHAVNPQLLHGLRFDYATAFAPVSLLTVLPQIFVVPPALPVATLAEFVDWARARPGRLAFGSSGNAGGSHLGATLFLRETGLDIGHVPYRGGSAVLPDLISGTVVFAFATVNSATQLIRDGGLKALAVASEQRVAALPAVPTMAEAGYPAVVLDEWNLLAAPAGTPAAVLARLHAAVRHALAQPAVRDRFAAIGATAVGSPPEEAASYLVAQRERLGRLVADAAITIE</sequence>
<dbReference type="SUPFAM" id="SSF53850">
    <property type="entry name" value="Periplasmic binding protein-like II"/>
    <property type="match status" value="1"/>
</dbReference>
<proteinExistence type="inferred from homology"/>
<dbReference type="PANTHER" id="PTHR42928:SF5">
    <property type="entry name" value="BLR1237 PROTEIN"/>
    <property type="match status" value="1"/>
</dbReference>
<protein>
    <submittedName>
        <fullName evidence="2">Tripartite tricarboxylate transporter substrate-binding protein</fullName>
    </submittedName>
</protein>
<dbReference type="Gene3D" id="3.40.190.10">
    <property type="entry name" value="Periplasmic binding protein-like II"/>
    <property type="match status" value="1"/>
</dbReference>
<organism evidence="2 3">
    <name type="scientific">Paeniroseomonas aquatica</name>
    <dbReference type="NCBI Taxonomy" id="373043"/>
    <lineage>
        <taxon>Bacteria</taxon>
        <taxon>Pseudomonadati</taxon>
        <taxon>Pseudomonadota</taxon>
        <taxon>Alphaproteobacteria</taxon>
        <taxon>Acetobacterales</taxon>
        <taxon>Acetobacteraceae</taxon>
        <taxon>Paeniroseomonas</taxon>
    </lineage>
</organism>
<dbReference type="EMBL" id="JAUFPN010000198">
    <property type="protein sequence ID" value="MDN3567900.1"/>
    <property type="molecule type" value="Genomic_DNA"/>
</dbReference>
<comment type="caution">
    <text evidence="2">The sequence shown here is derived from an EMBL/GenBank/DDBJ whole genome shotgun (WGS) entry which is preliminary data.</text>
</comment>
<dbReference type="Pfam" id="PF03401">
    <property type="entry name" value="TctC"/>
    <property type="match status" value="1"/>
</dbReference>
<dbReference type="RefSeq" id="WP_290319981.1">
    <property type="nucleotide sequence ID" value="NZ_JAUFPN010000198.1"/>
</dbReference>
<dbReference type="PANTHER" id="PTHR42928">
    <property type="entry name" value="TRICARBOXYLATE-BINDING PROTEIN"/>
    <property type="match status" value="1"/>
</dbReference>
<dbReference type="Proteomes" id="UP001529369">
    <property type="component" value="Unassembled WGS sequence"/>
</dbReference>
<dbReference type="PIRSF" id="PIRSF017082">
    <property type="entry name" value="YflP"/>
    <property type="match status" value="1"/>
</dbReference>
<dbReference type="InterPro" id="IPR042100">
    <property type="entry name" value="Bug_dom1"/>
</dbReference>
<dbReference type="Gene3D" id="3.40.190.150">
    <property type="entry name" value="Bordetella uptake gene, domain 1"/>
    <property type="match status" value="1"/>
</dbReference>
<reference evidence="3" key="1">
    <citation type="journal article" date="2019" name="Int. J. Syst. Evol. Microbiol.">
        <title>The Global Catalogue of Microorganisms (GCM) 10K type strain sequencing project: providing services to taxonomists for standard genome sequencing and annotation.</title>
        <authorList>
            <consortium name="The Broad Institute Genomics Platform"/>
            <consortium name="The Broad Institute Genome Sequencing Center for Infectious Disease"/>
            <person name="Wu L."/>
            <person name="Ma J."/>
        </authorList>
    </citation>
    <scope>NUCLEOTIDE SEQUENCE [LARGE SCALE GENOMIC DNA]</scope>
    <source>
        <strain evidence="3">CECT 7131</strain>
    </source>
</reference>
<gene>
    <name evidence="2" type="ORF">QWZ14_26265</name>
</gene>
<evidence type="ECO:0000256" key="1">
    <source>
        <dbReference type="ARBA" id="ARBA00006987"/>
    </source>
</evidence>
<evidence type="ECO:0000313" key="2">
    <source>
        <dbReference type="EMBL" id="MDN3567900.1"/>
    </source>
</evidence>
<dbReference type="InterPro" id="IPR005064">
    <property type="entry name" value="BUG"/>
</dbReference>
<evidence type="ECO:0000313" key="3">
    <source>
        <dbReference type="Proteomes" id="UP001529369"/>
    </source>
</evidence>
<keyword evidence="3" id="KW-1185">Reference proteome</keyword>
<accession>A0ABT8ADR5</accession>
<name>A0ABT8ADR5_9PROT</name>